<evidence type="ECO:0000313" key="8">
    <source>
        <dbReference type="EMBL" id="ORY33727.1"/>
    </source>
</evidence>
<dbReference type="Pfam" id="PF00172">
    <property type="entry name" value="Zn_clus"/>
    <property type="match status" value="1"/>
</dbReference>
<sequence>MSSESAEEVPKVLARNSACHQCRKRKLKCDAIRPVCANCQKPRVRGVDKSLPPQVDCTWDEPKETIRRSRKAGSPEDDVETKKRARLNELEQRIAQFEKQLKGQGGVASKSASAIENQPIPPQPKQFVLNSASNGSFLPQQAEQISPENQMPWSNRQSADMSTETPWGQHQSLTEDYEMPPKQPGAKLEPPSRSDSIDLKQPGVEQSVNDLGDLGPAEVDELFSQIMWSDWPKDLPTLEVVDHMAAVFFDKIPTYSKMVQRTAFMQNLHLPPSHRDFPAVCLIHAVLALAANWISSTSLATRAYFPVGSSWEDIIHPEHDFETPSVLDRRFPGGSKHLGGKTAVNAVTPLGRFQMWHRRKSFESVAFYFDRGEKFLQCVQAHILASAVDQFNGWYTDFWMESAAGIRMAIPMLLNESPSTYSHTDSTLYGALMITDRVPGSLERTTILIPVDGDTPVKQAEKDRTWWMAYILERCGTLSTTWPTSLPDSEITVELPVLQSVYDSCFGELTGVQTLQSADLFSRHPPIHQDGLVLYIKAVKLFTDVNNFFRRYTRGVHSVSKYIQDPNLRLLLSQINSFRMAIPPQMRRPTQLMTNPDGLDGDLVTAIMVAHGAVISLAEPLVNRETWRNEIAKLGLTAVRAILSLLYDITATSYDLSRLPPTAIFTWTLSAKVLCRFIDSANAVGDFASSDLFRSEFNVFRLSLTQYGERYPIGLRQLRMIDEMLAVLDRGGQGPELAVNCGEPEFEVRTFSSGTTSTSGDASIPTPSSSLYSSIHSRAKTGFSKIENMRVVPLDPSPGSTTSSGPNTTPGSTGFVPPQMSLAHATPEEVRLQYVQQQNQQGQQFQQQQQQQQNQRQQQQQQQQNHLMTGTSSGLGSNFSNIDTIYLSDNTKMAPTPSVFEFGGEEFSFDVSSTAFSFDDLFGNTNTTTVTEAVGVGIETFVGSDMGLSSLGWQQS</sequence>
<keyword evidence="2" id="KW-0479">Metal-binding</keyword>
<evidence type="ECO:0000256" key="3">
    <source>
        <dbReference type="ARBA" id="ARBA00023015"/>
    </source>
</evidence>
<feature type="region of interest" description="Disordered" evidence="6">
    <location>
        <begin position="101"/>
        <end position="131"/>
    </location>
</feature>
<evidence type="ECO:0000256" key="1">
    <source>
        <dbReference type="ARBA" id="ARBA00004123"/>
    </source>
</evidence>
<dbReference type="InterPro" id="IPR007219">
    <property type="entry name" value="XnlR_reg_dom"/>
</dbReference>
<dbReference type="PANTHER" id="PTHR47338">
    <property type="entry name" value="ZN(II)2CYS6 TRANSCRIPTION FACTOR (EUROFUNG)-RELATED"/>
    <property type="match status" value="1"/>
</dbReference>
<keyword evidence="4" id="KW-0804">Transcription</keyword>
<feature type="region of interest" description="Disordered" evidence="6">
    <location>
        <begin position="145"/>
        <end position="199"/>
    </location>
</feature>
<protein>
    <recommendedName>
        <fullName evidence="7">Zn(2)-C6 fungal-type domain-containing protein</fullName>
    </recommendedName>
</protein>
<feature type="region of interest" description="Disordered" evidence="6">
    <location>
        <begin position="62"/>
        <end position="82"/>
    </location>
</feature>
<dbReference type="GO" id="GO:0008270">
    <property type="term" value="F:zinc ion binding"/>
    <property type="evidence" value="ECO:0007669"/>
    <property type="project" value="InterPro"/>
</dbReference>
<name>A0A1Y2BGW5_9TREE</name>
<feature type="compositionally biased region" description="Low complexity" evidence="6">
    <location>
        <begin position="797"/>
        <end position="814"/>
    </location>
</feature>
<dbReference type="EMBL" id="MCFC01000005">
    <property type="protein sequence ID" value="ORY33727.1"/>
    <property type="molecule type" value="Genomic_DNA"/>
</dbReference>
<dbReference type="GO" id="GO:0006351">
    <property type="term" value="P:DNA-templated transcription"/>
    <property type="evidence" value="ECO:0007669"/>
    <property type="project" value="InterPro"/>
</dbReference>
<proteinExistence type="predicted"/>
<organism evidence="8 9">
    <name type="scientific">Naematelia encephala</name>
    <dbReference type="NCBI Taxonomy" id="71784"/>
    <lineage>
        <taxon>Eukaryota</taxon>
        <taxon>Fungi</taxon>
        <taxon>Dikarya</taxon>
        <taxon>Basidiomycota</taxon>
        <taxon>Agaricomycotina</taxon>
        <taxon>Tremellomycetes</taxon>
        <taxon>Tremellales</taxon>
        <taxon>Naemateliaceae</taxon>
        <taxon>Naematelia</taxon>
    </lineage>
</organism>
<dbReference type="InParanoid" id="A0A1Y2BGW5"/>
<dbReference type="Pfam" id="PF04082">
    <property type="entry name" value="Fungal_trans"/>
    <property type="match status" value="1"/>
</dbReference>
<feature type="compositionally biased region" description="Polar residues" evidence="6">
    <location>
        <begin position="145"/>
        <end position="174"/>
    </location>
</feature>
<reference evidence="8 9" key="1">
    <citation type="submission" date="2016-07" db="EMBL/GenBank/DDBJ databases">
        <title>Pervasive Adenine N6-methylation of Active Genes in Fungi.</title>
        <authorList>
            <consortium name="DOE Joint Genome Institute"/>
            <person name="Mondo S.J."/>
            <person name="Dannebaum R.O."/>
            <person name="Kuo R.C."/>
            <person name="Labutti K."/>
            <person name="Haridas S."/>
            <person name="Kuo A."/>
            <person name="Salamov A."/>
            <person name="Ahrendt S.R."/>
            <person name="Lipzen A."/>
            <person name="Sullivan W."/>
            <person name="Andreopoulos W.B."/>
            <person name="Clum A."/>
            <person name="Lindquist E."/>
            <person name="Daum C."/>
            <person name="Ramamoorthy G.K."/>
            <person name="Gryganskyi A."/>
            <person name="Culley D."/>
            <person name="Magnuson J.K."/>
            <person name="James T.Y."/>
            <person name="O'Malley M.A."/>
            <person name="Stajich J.E."/>
            <person name="Spatafora J.W."/>
            <person name="Visel A."/>
            <person name="Grigoriev I.V."/>
        </authorList>
    </citation>
    <scope>NUCLEOTIDE SEQUENCE [LARGE SCALE GENOMIC DNA]</scope>
    <source>
        <strain evidence="8 9">68-887.2</strain>
    </source>
</reference>
<dbReference type="PROSITE" id="PS50048">
    <property type="entry name" value="ZN2_CY6_FUNGAL_2"/>
    <property type="match status" value="1"/>
</dbReference>
<dbReference type="SMART" id="SM00066">
    <property type="entry name" value="GAL4"/>
    <property type="match status" value="1"/>
</dbReference>
<evidence type="ECO:0000256" key="6">
    <source>
        <dbReference type="SAM" id="MobiDB-lite"/>
    </source>
</evidence>
<keyword evidence="3" id="KW-0805">Transcription regulation</keyword>
<dbReference type="OrthoDB" id="39175at2759"/>
<feature type="region of interest" description="Disordered" evidence="6">
    <location>
        <begin position="786"/>
        <end position="819"/>
    </location>
</feature>
<dbReference type="InterPro" id="IPR050815">
    <property type="entry name" value="TF_fung"/>
</dbReference>
<feature type="domain" description="Zn(2)-C6 fungal-type" evidence="7">
    <location>
        <begin position="18"/>
        <end position="59"/>
    </location>
</feature>
<gene>
    <name evidence="8" type="ORF">BCR39DRAFT_518895</name>
</gene>
<evidence type="ECO:0000313" key="9">
    <source>
        <dbReference type="Proteomes" id="UP000193986"/>
    </source>
</evidence>
<dbReference type="GO" id="GO:0003677">
    <property type="term" value="F:DNA binding"/>
    <property type="evidence" value="ECO:0007669"/>
    <property type="project" value="InterPro"/>
</dbReference>
<feature type="compositionally biased region" description="Low complexity" evidence="6">
    <location>
        <begin position="846"/>
        <end position="865"/>
    </location>
</feature>
<comment type="subcellular location">
    <subcellularLocation>
        <location evidence="1">Nucleus</location>
    </subcellularLocation>
</comment>
<dbReference type="PANTHER" id="PTHR47338:SF29">
    <property type="entry name" value="ZN(2)-C6 FUNGAL-TYPE DOMAIN-CONTAINING PROTEIN"/>
    <property type="match status" value="1"/>
</dbReference>
<feature type="region of interest" description="Disordered" evidence="6">
    <location>
        <begin position="750"/>
        <end position="770"/>
    </location>
</feature>
<dbReference type="GO" id="GO:0005634">
    <property type="term" value="C:nucleus"/>
    <property type="evidence" value="ECO:0007669"/>
    <property type="project" value="UniProtKB-SubCell"/>
</dbReference>
<evidence type="ECO:0000259" key="7">
    <source>
        <dbReference type="PROSITE" id="PS50048"/>
    </source>
</evidence>
<dbReference type="STRING" id="71784.A0A1Y2BGW5"/>
<dbReference type="CDD" id="cd00067">
    <property type="entry name" value="GAL4"/>
    <property type="match status" value="1"/>
</dbReference>
<feature type="region of interest" description="Disordered" evidence="6">
    <location>
        <begin position="846"/>
        <end position="876"/>
    </location>
</feature>
<keyword evidence="5" id="KW-0539">Nucleus</keyword>
<accession>A0A1Y2BGW5</accession>
<dbReference type="SMART" id="SM00906">
    <property type="entry name" value="Fungal_trans"/>
    <property type="match status" value="1"/>
</dbReference>
<dbReference type="SUPFAM" id="SSF57701">
    <property type="entry name" value="Zn2/Cys6 DNA-binding domain"/>
    <property type="match status" value="1"/>
</dbReference>
<dbReference type="InterPro" id="IPR001138">
    <property type="entry name" value="Zn2Cys6_DnaBD"/>
</dbReference>
<dbReference type="GO" id="GO:0000981">
    <property type="term" value="F:DNA-binding transcription factor activity, RNA polymerase II-specific"/>
    <property type="evidence" value="ECO:0007669"/>
    <property type="project" value="InterPro"/>
</dbReference>
<dbReference type="Proteomes" id="UP000193986">
    <property type="component" value="Unassembled WGS sequence"/>
</dbReference>
<dbReference type="CDD" id="cd12148">
    <property type="entry name" value="fungal_TF_MHR"/>
    <property type="match status" value="1"/>
</dbReference>
<dbReference type="AlphaFoldDB" id="A0A1Y2BGW5"/>
<evidence type="ECO:0000256" key="4">
    <source>
        <dbReference type="ARBA" id="ARBA00023163"/>
    </source>
</evidence>
<dbReference type="Gene3D" id="4.10.240.10">
    <property type="entry name" value="Zn(2)-C6 fungal-type DNA-binding domain"/>
    <property type="match status" value="1"/>
</dbReference>
<evidence type="ECO:0000256" key="5">
    <source>
        <dbReference type="ARBA" id="ARBA00023242"/>
    </source>
</evidence>
<keyword evidence="9" id="KW-1185">Reference proteome</keyword>
<comment type="caution">
    <text evidence="8">The sequence shown here is derived from an EMBL/GenBank/DDBJ whole genome shotgun (WGS) entry which is preliminary data.</text>
</comment>
<feature type="compositionally biased region" description="Polar residues" evidence="6">
    <location>
        <begin position="866"/>
        <end position="876"/>
    </location>
</feature>
<evidence type="ECO:0000256" key="2">
    <source>
        <dbReference type="ARBA" id="ARBA00022723"/>
    </source>
</evidence>
<dbReference type="InterPro" id="IPR036864">
    <property type="entry name" value="Zn2-C6_fun-type_DNA-bd_sf"/>
</dbReference>